<feature type="domain" description="DUF4166" evidence="1">
    <location>
        <begin position="4"/>
        <end position="128"/>
    </location>
</feature>
<dbReference type="EMBL" id="LVJN01000020">
    <property type="protein sequence ID" value="OSM01584.1"/>
    <property type="molecule type" value="Genomic_DNA"/>
</dbReference>
<reference evidence="2 3" key="1">
    <citation type="journal article" date="2016" name="BMC Genomics">
        <title>Combined genomic and structural analyses of a cultured magnetotactic bacterium reveals its niche adaptation to a dynamic environment.</title>
        <authorList>
            <person name="Araujo A.C."/>
            <person name="Morillo V."/>
            <person name="Cypriano J."/>
            <person name="Teixeira L.C."/>
            <person name="Leao P."/>
            <person name="Lyra S."/>
            <person name="Almeida L.G."/>
            <person name="Bazylinski D.A."/>
            <person name="Vasconcellos A.T."/>
            <person name="Abreu F."/>
            <person name="Lins U."/>
        </authorList>
    </citation>
    <scope>NUCLEOTIDE SEQUENCE [LARGE SCALE GENOMIC DNA]</scope>
    <source>
        <strain evidence="2 3">IT-1</strain>
    </source>
</reference>
<evidence type="ECO:0000313" key="3">
    <source>
        <dbReference type="Proteomes" id="UP000194003"/>
    </source>
</evidence>
<protein>
    <submittedName>
        <fullName evidence="2">Putative NAD(P)-binding dehydrogenase, putative saccharopine dehydrogenase</fullName>
    </submittedName>
</protein>
<name>A0A1Y2K342_9PROT</name>
<dbReference type="STRING" id="1434232.MAIT1_01584"/>
<accession>A0A1Y2K342</accession>
<gene>
    <name evidence="2" type="ORF">MAIT1_01584</name>
</gene>
<evidence type="ECO:0000313" key="2">
    <source>
        <dbReference type="EMBL" id="OSM01584.1"/>
    </source>
</evidence>
<comment type="caution">
    <text evidence="2">The sequence shown here is derived from an EMBL/GenBank/DDBJ whole genome shotgun (WGS) entry which is preliminary data.</text>
</comment>
<dbReference type="AlphaFoldDB" id="A0A1Y2K342"/>
<organism evidence="2 3">
    <name type="scientific">Magnetofaba australis IT-1</name>
    <dbReference type="NCBI Taxonomy" id="1434232"/>
    <lineage>
        <taxon>Bacteria</taxon>
        <taxon>Pseudomonadati</taxon>
        <taxon>Pseudomonadota</taxon>
        <taxon>Magnetococcia</taxon>
        <taxon>Magnetococcales</taxon>
        <taxon>Magnetococcaceae</taxon>
        <taxon>Magnetofaba</taxon>
    </lineage>
</organism>
<evidence type="ECO:0000259" key="1">
    <source>
        <dbReference type="Pfam" id="PF13761"/>
    </source>
</evidence>
<sequence length="133" mass="14900">MISRVAGLPKAGVDVPVEIHFQPDGKGSERWRRRFDTRRYGSVMQAGGGRDAGLLIEHFGPFDLLFRLTPEPKGLAWSLVGWKLLKIPLPGWSRPVIECLESGEGERFFFDIDVAFPVVGHVTHYSGWVIKSP</sequence>
<keyword evidence="3" id="KW-1185">Reference proteome</keyword>
<dbReference type="Pfam" id="PF13761">
    <property type="entry name" value="DUF4166"/>
    <property type="match status" value="1"/>
</dbReference>
<dbReference type="InterPro" id="IPR025311">
    <property type="entry name" value="DUF4166"/>
</dbReference>
<dbReference type="Proteomes" id="UP000194003">
    <property type="component" value="Unassembled WGS sequence"/>
</dbReference>
<proteinExistence type="predicted"/>